<evidence type="ECO:0000256" key="2">
    <source>
        <dbReference type="SAM" id="Phobius"/>
    </source>
</evidence>
<feature type="transmembrane region" description="Helical" evidence="2">
    <location>
        <begin position="35"/>
        <end position="53"/>
    </location>
</feature>
<feature type="transmembrane region" description="Helical" evidence="2">
    <location>
        <begin position="93"/>
        <end position="111"/>
    </location>
</feature>
<feature type="transmembrane region" description="Helical" evidence="2">
    <location>
        <begin position="7"/>
        <end position="29"/>
    </location>
</feature>
<feature type="region of interest" description="Disordered" evidence="1">
    <location>
        <begin position="327"/>
        <end position="346"/>
    </location>
</feature>
<feature type="transmembrane region" description="Helical" evidence="2">
    <location>
        <begin position="241"/>
        <end position="260"/>
    </location>
</feature>
<feature type="transmembrane region" description="Helical" evidence="2">
    <location>
        <begin position="197"/>
        <end position="220"/>
    </location>
</feature>
<feature type="compositionally biased region" description="Basic and acidic residues" evidence="1">
    <location>
        <begin position="332"/>
        <end position="346"/>
    </location>
</feature>
<organism evidence="3 4">
    <name type="scientific">Acrobeloides nanus</name>
    <dbReference type="NCBI Taxonomy" id="290746"/>
    <lineage>
        <taxon>Eukaryota</taxon>
        <taxon>Metazoa</taxon>
        <taxon>Ecdysozoa</taxon>
        <taxon>Nematoda</taxon>
        <taxon>Chromadorea</taxon>
        <taxon>Rhabditida</taxon>
        <taxon>Tylenchina</taxon>
        <taxon>Cephalobomorpha</taxon>
        <taxon>Cephaloboidea</taxon>
        <taxon>Cephalobidae</taxon>
        <taxon>Acrobeloides</taxon>
    </lineage>
</organism>
<dbReference type="AlphaFoldDB" id="A0A914DDX1"/>
<keyword evidence="3" id="KW-1185">Reference proteome</keyword>
<feature type="transmembrane region" description="Helical" evidence="2">
    <location>
        <begin position="163"/>
        <end position="185"/>
    </location>
</feature>
<keyword evidence="2" id="KW-0812">Transmembrane</keyword>
<dbReference type="WBParaSite" id="ACRNAN_scaffold226.g23055.t1">
    <property type="protein sequence ID" value="ACRNAN_scaffold226.g23055.t1"/>
    <property type="gene ID" value="ACRNAN_scaffold226.g23055"/>
</dbReference>
<proteinExistence type="predicted"/>
<keyword evidence="2" id="KW-1133">Transmembrane helix</keyword>
<dbReference type="Proteomes" id="UP000887540">
    <property type="component" value="Unplaced"/>
</dbReference>
<evidence type="ECO:0000313" key="4">
    <source>
        <dbReference type="WBParaSite" id="ACRNAN_scaffold226.g23055.t1"/>
    </source>
</evidence>
<name>A0A914DDX1_9BILA</name>
<reference evidence="4" key="1">
    <citation type="submission" date="2022-11" db="UniProtKB">
        <authorList>
            <consortium name="WormBaseParasite"/>
        </authorList>
    </citation>
    <scope>IDENTIFICATION</scope>
</reference>
<accession>A0A914DDX1</accession>
<evidence type="ECO:0000313" key="3">
    <source>
        <dbReference type="Proteomes" id="UP000887540"/>
    </source>
</evidence>
<keyword evidence="2" id="KW-0472">Membrane</keyword>
<evidence type="ECO:0000256" key="1">
    <source>
        <dbReference type="SAM" id="MobiDB-lite"/>
    </source>
</evidence>
<feature type="transmembrane region" description="Helical" evidence="2">
    <location>
        <begin position="272"/>
        <end position="293"/>
    </location>
</feature>
<feature type="transmembrane region" description="Helical" evidence="2">
    <location>
        <begin position="117"/>
        <end position="142"/>
    </location>
</feature>
<sequence>MDSNSNYAIFCRSFTTFIATLHVCLSPVLHLSYGYAPVIFACFMSVVVPHLLLTIRVRKLIEKENLQVNNRILKFLTRNRLITWNDIQFSTDIFLASINLFAVYANIAVRVRTGGSYIYYLVPSSLSFLLFLSFLMDASFVFHSMKYTSKPSTISVKTRIDKFMNFLAERLVLVQFPMLILLIIWHNAKLTGDGHYLYDISLLAANFIQYPLIFMMIVFIHGRTVRWAQSRLSKCGMHVYGIQYTMLLIISGLSLSSLVLNLELLHQKFYGVVYFVAPYLTFIVSMTQAFALAGHDAWKNYSYPNEEKNLVKANLAENSDGQVTIRTINGKNSDEREDRVEGMQER</sequence>
<protein>
    <submittedName>
        <fullName evidence="4">Gustatory receptor</fullName>
    </submittedName>
</protein>